<feature type="transmembrane region" description="Helical" evidence="8">
    <location>
        <begin position="87"/>
        <end position="106"/>
    </location>
</feature>
<name>A0ABT7HS88_9BACT</name>
<evidence type="ECO:0000256" key="2">
    <source>
        <dbReference type="ARBA" id="ARBA00022485"/>
    </source>
</evidence>
<feature type="domain" description="4Fe-4S ferredoxin-type" evidence="9">
    <location>
        <begin position="264"/>
        <end position="293"/>
    </location>
</feature>
<keyword evidence="8" id="KW-0812">Transmembrane</keyword>
<dbReference type="RefSeq" id="WP_284938169.1">
    <property type="nucleotide sequence ID" value="NZ_JANURM010000014.1"/>
</dbReference>
<dbReference type="InterPro" id="IPR017896">
    <property type="entry name" value="4Fe4S_Fe-S-bd"/>
</dbReference>
<gene>
    <name evidence="10" type="ORF">NYG85_09000</name>
</gene>
<feature type="transmembrane region" description="Helical" evidence="8">
    <location>
        <begin position="149"/>
        <end position="173"/>
    </location>
</feature>
<feature type="transmembrane region" description="Helical" evidence="8">
    <location>
        <begin position="34"/>
        <end position="53"/>
    </location>
</feature>
<evidence type="ECO:0000313" key="11">
    <source>
        <dbReference type="Proteomes" id="UP001173801"/>
    </source>
</evidence>
<evidence type="ECO:0000256" key="6">
    <source>
        <dbReference type="ARBA" id="ARBA00023004"/>
    </source>
</evidence>
<evidence type="ECO:0000256" key="7">
    <source>
        <dbReference type="ARBA" id="ARBA00023014"/>
    </source>
</evidence>
<feature type="domain" description="4Fe-4S ferredoxin-type" evidence="9">
    <location>
        <begin position="226"/>
        <end position="256"/>
    </location>
</feature>
<protein>
    <submittedName>
        <fullName evidence="10">NapH/MauN family ferredoxin-type protein</fullName>
    </submittedName>
</protein>
<dbReference type="EMBL" id="JANURM010000014">
    <property type="protein sequence ID" value="MDL0089493.1"/>
    <property type="molecule type" value="Genomic_DNA"/>
</dbReference>
<reference evidence="10" key="2">
    <citation type="journal article" date="2023" name="Microorganisms">
        <title>Isolation and Genomic Characteristics of Cat-Borne Campylobacter felis sp. nov. and Sheep-Borne Campylobacter ovis sp. nov.</title>
        <authorList>
            <person name="Wang H."/>
            <person name="Li Y."/>
            <person name="Gu Y."/>
            <person name="Zhou G."/>
            <person name="Chen X."/>
            <person name="Zhang X."/>
            <person name="Shao Z."/>
            <person name="Zhang J."/>
            <person name="Zhang M."/>
        </authorList>
    </citation>
    <scope>NUCLEOTIDE SEQUENCE</scope>
    <source>
        <strain evidence="10">PS10</strain>
    </source>
</reference>
<dbReference type="InterPro" id="IPR011886">
    <property type="entry name" value="NapH_MauN"/>
</dbReference>
<evidence type="ECO:0000313" key="10">
    <source>
        <dbReference type="EMBL" id="MDL0089493.1"/>
    </source>
</evidence>
<feature type="transmembrane region" description="Helical" evidence="8">
    <location>
        <begin position="179"/>
        <end position="201"/>
    </location>
</feature>
<sequence>MNKYQNRQTLKDTSFLSTFFATTKEGKKHPSIRAFRYFCVIFIHLVFVLSFYANLQILEGDISGSRIFGFHLADPFITLEVLASYKILVPNLLIGSISIIAFYLIFGGRAFCAWICPYGIFSEIAEKIHANLVAKKLIKERVFSSKTRYIFMALCLVFSAFSSLLVFEIFNVAAILSRFIIYGFSFAIFWVVFVFIFEIFFARRFWCKNLCPLGATYSLISFFSLNKISWDKQKCDHCGVCMDVCFVSDVLKITKKNAKLKEGENFRLSGVDCTLCGRCIDVCHHDALSVKNRLKDMI</sequence>
<proteinExistence type="predicted"/>
<keyword evidence="8" id="KW-0472">Membrane</keyword>
<evidence type="ECO:0000256" key="1">
    <source>
        <dbReference type="ARBA" id="ARBA00022448"/>
    </source>
</evidence>
<dbReference type="Pfam" id="PF12801">
    <property type="entry name" value="Fer4_5"/>
    <property type="match status" value="2"/>
</dbReference>
<dbReference type="InterPro" id="IPR051684">
    <property type="entry name" value="Electron_Trans/Redox"/>
</dbReference>
<evidence type="ECO:0000256" key="8">
    <source>
        <dbReference type="SAM" id="Phobius"/>
    </source>
</evidence>
<dbReference type="Proteomes" id="UP001173801">
    <property type="component" value="Unassembled WGS sequence"/>
</dbReference>
<keyword evidence="8" id="KW-1133">Transmembrane helix</keyword>
<reference evidence="10" key="1">
    <citation type="submission" date="2022-08" db="EMBL/GenBank/DDBJ databases">
        <authorList>
            <person name="Wang H."/>
        </authorList>
    </citation>
    <scope>NUCLEOTIDE SEQUENCE</scope>
    <source>
        <strain evidence="10">PS10</strain>
    </source>
</reference>
<organism evidence="10 11">
    <name type="scientific">Campylobacter gastrosuis</name>
    <dbReference type="NCBI Taxonomy" id="2974576"/>
    <lineage>
        <taxon>Bacteria</taxon>
        <taxon>Pseudomonadati</taxon>
        <taxon>Campylobacterota</taxon>
        <taxon>Epsilonproteobacteria</taxon>
        <taxon>Campylobacterales</taxon>
        <taxon>Campylobacteraceae</taxon>
        <taxon>Campylobacter</taxon>
    </lineage>
</organism>
<evidence type="ECO:0000256" key="3">
    <source>
        <dbReference type="ARBA" id="ARBA00022723"/>
    </source>
</evidence>
<evidence type="ECO:0000259" key="9">
    <source>
        <dbReference type="PROSITE" id="PS51379"/>
    </source>
</evidence>
<keyword evidence="6" id="KW-0408">Iron</keyword>
<keyword evidence="2" id="KW-0004">4Fe-4S</keyword>
<dbReference type="SUPFAM" id="SSF54862">
    <property type="entry name" value="4Fe-4S ferredoxins"/>
    <property type="match status" value="1"/>
</dbReference>
<evidence type="ECO:0000256" key="5">
    <source>
        <dbReference type="ARBA" id="ARBA00022982"/>
    </source>
</evidence>
<dbReference type="NCBIfam" id="TIGR02163">
    <property type="entry name" value="napH"/>
    <property type="match status" value="1"/>
</dbReference>
<keyword evidence="11" id="KW-1185">Reference proteome</keyword>
<dbReference type="PANTHER" id="PTHR30176:SF3">
    <property type="entry name" value="FERREDOXIN-TYPE PROTEIN NAPH"/>
    <property type="match status" value="1"/>
</dbReference>
<evidence type="ECO:0000256" key="4">
    <source>
        <dbReference type="ARBA" id="ARBA00022737"/>
    </source>
</evidence>
<dbReference type="PANTHER" id="PTHR30176">
    <property type="entry name" value="FERREDOXIN-TYPE PROTEIN NAPH"/>
    <property type="match status" value="1"/>
</dbReference>
<accession>A0ABT7HS88</accession>
<dbReference type="Gene3D" id="3.30.70.20">
    <property type="match status" value="1"/>
</dbReference>
<keyword evidence="4" id="KW-0677">Repeat</keyword>
<keyword evidence="3" id="KW-0479">Metal-binding</keyword>
<keyword evidence="1" id="KW-0813">Transport</keyword>
<dbReference type="PROSITE" id="PS51379">
    <property type="entry name" value="4FE4S_FER_2"/>
    <property type="match status" value="2"/>
</dbReference>
<keyword evidence="5" id="KW-0249">Electron transport</keyword>
<comment type="caution">
    <text evidence="10">The sequence shown here is derived from an EMBL/GenBank/DDBJ whole genome shotgun (WGS) entry which is preliminary data.</text>
</comment>
<keyword evidence="7" id="KW-0411">Iron-sulfur</keyword>
<dbReference type="Pfam" id="PF12838">
    <property type="entry name" value="Fer4_7"/>
    <property type="match status" value="1"/>
</dbReference>